<dbReference type="SMART" id="SM00708">
    <property type="entry name" value="PhBP"/>
    <property type="match status" value="1"/>
</dbReference>
<dbReference type="Pfam" id="PF01395">
    <property type="entry name" value="PBP_GOBP"/>
    <property type="match status" value="1"/>
</dbReference>
<evidence type="ECO:0000256" key="5">
    <source>
        <dbReference type="ARBA" id="ARBA00023180"/>
    </source>
</evidence>
<dbReference type="SMR" id="D6X4H6"/>
<evidence type="ECO:0000313" key="8">
    <source>
        <dbReference type="EMBL" id="EEZ97741.1"/>
    </source>
</evidence>
<reference evidence="8 9" key="1">
    <citation type="journal article" date="2008" name="Nature">
        <title>The genome of the model beetle and pest Tribolium castaneum.</title>
        <authorList>
            <consortium name="Tribolium Genome Sequencing Consortium"/>
            <person name="Richards S."/>
            <person name="Gibbs R.A."/>
            <person name="Weinstock G.M."/>
            <person name="Brown S.J."/>
            <person name="Denell R."/>
            <person name="Beeman R.W."/>
            <person name="Gibbs R."/>
            <person name="Beeman R.W."/>
            <person name="Brown S.J."/>
            <person name="Bucher G."/>
            <person name="Friedrich M."/>
            <person name="Grimmelikhuijzen C.J."/>
            <person name="Klingler M."/>
            <person name="Lorenzen M."/>
            <person name="Richards S."/>
            <person name="Roth S."/>
            <person name="Schroder R."/>
            <person name="Tautz D."/>
            <person name="Zdobnov E.M."/>
            <person name="Muzny D."/>
            <person name="Gibbs R.A."/>
            <person name="Weinstock G.M."/>
            <person name="Attaway T."/>
            <person name="Bell S."/>
            <person name="Buhay C.J."/>
            <person name="Chandrabose M.N."/>
            <person name="Chavez D."/>
            <person name="Clerk-Blankenburg K.P."/>
            <person name="Cree A."/>
            <person name="Dao M."/>
            <person name="Davis C."/>
            <person name="Chacko J."/>
            <person name="Dinh H."/>
            <person name="Dugan-Rocha S."/>
            <person name="Fowler G."/>
            <person name="Garner T.T."/>
            <person name="Garnes J."/>
            <person name="Gnirke A."/>
            <person name="Hawes A."/>
            <person name="Hernandez J."/>
            <person name="Hines S."/>
            <person name="Holder M."/>
            <person name="Hume J."/>
            <person name="Jhangiani S.N."/>
            <person name="Joshi V."/>
            <person name="Khan Z.M."/>
            <person name="Jackson L."/>
            <person name="Kovar C."/>
            <person name="Kowis A."/>
            <person name="Lee S."/>
            <person name="Lewis L.R."/>
            <person name="Margolis J."/>
            <person name="Morgan M."/>
            <person name="Nazareth L.V."/>
            <person name="Nguyen N."/>
            <person name="Okwuonu G."/>
            <person name="Parker D."/>
            <person name="Richards S."/>
            <person name="Ruiz S.J."/>
            <person name="Santibanez J."/>
            <person name="Savard J."/>
            <person name="Scherer S.E."/>
            <person name="Schneider B."/>
            <person name="Sodergren E."/>
            <person name="Tautz D."/>
            <person name="Vattahil S."/>
            <person name="Villasana D."/>
            <person name="White C.S."/>
            <person name="Wright R."/>
            <person name="Park Y."/>
            <person name="Beeman R.W."/>
            <person name="Lord J."/>
            <person name="Oppert B."/>
            <person name="Lorenzen M."/>
            <person name="Brown S."/>
            <person name="Wang L."/>
            <person name="Savard J."/>
            <person name="Tautz D."/>
            <person name="Richards S."/>
            <person name="Weinstock G."/>
            <person name="Gibbs R.A."/>
            <person name="Liu Y."/>
            <person name="Worley K."/>
            <person name="Weinstock G."/>
            <person name="Elsik C.G."/>
            <person name="Reese J.T."/>
            <person name="Elhaik E."/>
            <person name="Landan G."/>
            <person name="Graur D."/>
            <person name="Arensburger P."/>
            <person name="Atkinson P."/>
            <person name="Beeman R.W."/>
            <person name="Beidler J."/>
            <person name="Brown S.J."/>
            <person name="Demuth J.P."/>
            <person name="Drury D.W."/>
            <person name="Du Y.Z."/>
            <person name="Fujiwara H."/>
            <person name="Lorenzen M."/>
            <person name="Maselli V."/>
            <person name="Osanai M."/>
            <person name="Park Y."/>
            <person name="Robertson H.M."/>
            <person name="Tu Z."/>
            <person name="Wang J.J."/>
            <person name="Wang S."/>
            <person name="Richards S."/>
            <person name="Song H."/>
            <person name="Zhang L."/>
            <person name="Sodergren E."/>
            <person name="Werner D."/>
            <person name="Stanke M."/>
            <person name="Morgenstern B."/>
            <person name="Solovyev V."/>
            <person name="Kosarev P."/>
            <person name="Brown G."/>
            <person name="Chen H.C."/>
            <person name="Ermolaeva O."/>
            <person name="Hlavina W."/>
            <person name="Kapustin Y."/>
            <person name="Kiryutin B."/>
            <person name="Kitts P."/>
            <person name="Maglott D."/>
            <person name="Pruitt K."/>
            <person name="Sapojnikov V."/>
            <person name="Souvorov A."/>
            <person name="Mackey A.J."/>
            <person name="Waterhouse R.M."/>
            <person name="Wyder S."/>
            <person name="Zdobnov E.M."/>
            <person name="Zdobnov E.M."/>
            <person name="Wyder S."/>
            <person name="Kriventseva E.V."/>
            <person name="Kadowaki T."/>
            <person name="Bork P."/>
            <person name="Aranda M."/>
            <person name="Bao R."/>
            <person name="Beermann A."/>
            <person name="Berns N."/>
            <person name="Bolognesi R."/>
            <person name="Bonneton F."/>
            <person name="Bopp D."/>
            <person name="Brown S.J."/>
            <person name="Bucher G."/>
            <person name="Butts T."/>
            <person name="Chaumot A."/>
            <person name="Denell R.E."/>
            <person name="Ferrier D.E."/>
            <person name="Friedrich M."/>
            <person name="Gordon C.M."/>
            <person name="Jindra M."/>
            <person name="Klingler M."/>
            <person name="Lan Q."/>
            <person name="Lattorff H.M."/>
            <person name="Laudet V."/>
            <person name="von Levetsow C."/>
            <person name="Liu Z."/>
            <person name="Lutz R."/>
            <person name="Lynch J.A."/>
            <person name="da Fonseca R.N."/>
            <person name="Posnien N."/>
            <person name="Reuter R."/>
            <person name="Roth S."/>
            <person name="Savard J."/>
            <person name="Schinko J.B."/>
            <person name="Schmitt C."/>
            <person name="Schoppmeier M."/>
            <person name="Schroder R."/>
            <person name="Shippy T.D."/>
            <person name="Simonnet F."/>
            <person name="Marques-Souza H."/>
            <person name="Tautz D."/>
            <person name="Tomoyasu Y."/>
            <person name="Trauner J."/>
            <person name="Van der Zee M."/>
            <person name="Vervoort M."/>
            <person name="Wittkopp N."/>
            <person name="Wimmer E.A."/>
            <person name="Yang X."/>
            <person name="Jones A.K."/>
            <person name="Sattelle D.B."/>
            <person name="Ebert P.R."/>
            <person name="Nelson D."/>
            <person name="Scott J.G."/>
            <person name="Beeman R.W."/>
            <person name="Muthukrishnan S."/>
            <person name="Kramer K.J."/>
            <person name="Arakane Y."/>
            <person name="Beeman R.W."/>
            <person name="Zhu Q."/>
            <person name="Hogenkamp D."/>
            <person name="Dixit R."/>
            <person name="Oppert B."/>
            <person name="Jiang H."/>
            <person name="Zou Z."/>
            <person name="Marshall J."/>
            <person name="Elpidina E."/>
            <person name="Vinokurov K."/>
            <person name="Oppert C."/>
            <person name="Zou Z."/>
            <person name="Evans J."/>
            <person name="Lu Z."/>
            <person name="Zhao P."/>
            <person name="Sumathipala N."/>
            <person name="Altincicek B."/>
            <person name="Vilcinskas A."/>
            <person name="Williams M."/>
            <person name="Hultmark D."/>
            <person name="Hetru C."/>
            <person name="Jiang H."/>
            <person name="Grimmelikhuijzen C.J."/>
            <person name="Hauser F."/>
            <person name="Cazzamali G."/>
            <person name="Williamson M."/>
            <person name="Park Y."/>
            <person name="Li B."/>
            <person name="Tanaka Y."/>
            <person name="Predel R."/>
            <person name="Neupert S."/>
            <person name="Schachtner J."/>
            <person name="Verleyen P."/>
            <person name="Raible F."/>
            <person name="Bork P."/>
            <person name="Friedrich M."/>
            <person name="Walden K.K."/>
            <person name="Robertson H.M."/>
            <person name="Angeli S."/>
            <person name="Foret S."/>
            <person name="Bucher G."/>
            <person name="Schuetz S."/>
            <person name="Maleszka R."/>
            <person name="Wimmer E.A."/>
            <person name="Beeman R.W."/>
            <person name="Lorenzen M."/>
            <person name="Tomoyasu Y."/>
            <person name="Miller S.C."/>
            <person name="Grossmann D."/>
            <person name="Bucher G."/>
        </authorList>
    </citation>
    <scope>NUCLEOTIDE SEQUENCE [LARGE SCALE GENOMIC DNA]</scope>
    <source>
        <strain evidence="8 9">Georgia GA2</strain>
    </source>
</reference>
<evidence type="ECO:0000256" key="4">
    <source>
        <dbReference type="ARBA" id="ARBA00022729"/>
    </source>
</evidence>
<comment type="similarity">
    <text evidence="2">Belongs to the PBP/GOBP family.</text>
</comment>
<dbReference type="OrthoDB" id="8194670at2759"/>
<dbReference type="CDD" id="cd23992">
    <property type="entry name" value="PBP_GOBP"/>
    <property type="match status" value="1"/>
</dbReference>
<evidence type="ECO:0000313" key="9">
    <source>
        <dbReference type="Proteomes" id="UP000007266"/>
    </source>
</evidence>
<dbReference type="STRING" id="7070.D6X4H6"/>
<reference evidence="8 9" key="2">
    <citation type="journal article" date="2010" name="Nucleic Acids Res.">
        <title>BeetleBase in 2010: revisions to provide comprehensive genomic information for Tribolium castaneum.</title>
        <authorList>
            <person name="Kim H.S."/>
            <person name="Murphy T."/>
            <person name="Xia J."/>
            <person name="Caragea D."/>
            <person name="Park Y."/>
            <person name="Beeman R.W."/>
            <person name="Lorenzen M.D."/>
            <person name="Butcher S."/>
            <person name="Manak J.R."/>
            <person name="Brown S.J."/>
        </authorList>
    </citation>
    <scope>GENOME REANNOTATION</scope>
    <source>
        <strain evidence="8 9">Georgia GA2</strain>
    </source>
</reference>
<keyword evidence="9" id="KW-1185">Reference proteome</keyword>
<sequence length="127" mass="14498">MKLFILLSLLSVCYARKEWFDKDPQDVAKWQKECFEASGVSMESMNKLPNITLSEDPKLGENAFCLLKKLGFISEDGTLLIEKLRTSLKNQWGDEIANKLVNECARQKSTPQETAHEMFLCIPAKLK</sequence>
<dbReference type="PANTHER" id="PTHR11857:SF43">
    <property type="entry name" value="GEO07291P1-RELATED"/>
    <property type="match status" value="1"/>
</dbReference>
<dbReference type="GO" id="GO:0005549">
    <property type="term" value="F:odorant binding"/>
    <property type="evidence" value="ECO:0007669"/>
    <property type="project" value="InterPro"/>
</dbReference>
<dbReference type="AlphaFoldDB" id="D6X4H6"/>
<evidence type="ECO:0000256" key="7">
    <source>
        <dbReference type="SAM" id="SignalP"/>
    </source>
</evidence>
<dbReference type="InterPro" id="IPR006170">
    <property type="entry name" value="PBP/GOBP"/>
</dbReference>
<feature type="signal peptide" evidence="7">
    <location>
        <begin position="1"/>
        <end position="15"/>
    </location>
</feature>
<comment type="subcellular location">
    <subcellularLocation>
        <location evidence="1">Secreted</location>
    </subcellularLocation>
</comment>
<dbReference type="Gene3D" id="1.10.238.20">
    <property type="entry name" value="Pheromone/general odorant binding protein domain"/>
    <property type="match status" value="1"/>
</dbReference>
<gene>
    <name evidence="8" type="primary">TcOBP10C</name>
    <name evidence="8" type="ORF">TcasGA2_TC011412</name>
</gene>
<keyword evidence="4 7" id="KW-0732">Signal</keyword>
<dbReference type="FunFam" id="1.10.238.20:FF:000001">
    <property type="entry name" value="General odorant-binding protein lush"/>
    <property type="match status" value="1"/>
</dbReference>
<dbReference type="EMBL" id="KQ971380">
    <property type="protein sequence ID" value="EEZ97741.1"/>
    <property type="molecule type" value="Genomic_DNA"/>
</dbReference>
<organism evidence="8 9">
    <name type="scientific">Tribolium castaneum</name>
    <name type="common">Red flour beetle</name>
    <dbReference type="NCBI Taxonomy" id="7070"/>
    <lineage>
        <taxon>Eukaryota</taxon>
        <taxon>Metazoa</taxon>
        <taxon>Ecdysozoa</taxon>
        <taxon>Arthropoda</taxon>
        <taxon>Hexapoda</taxon>
        <taxon>Insecta</taxon>
        <taxon>Pterygota</taxon>
        <taxon>Neoptera</taxon>
        <taxon>Endopterygota</taxon>
        <taxon>Coleoptera</taxon>
        <taxon>Polyphaga</taxon>
        <taxon>Cucujiformia</taxon>
        <taxon>Tenebrionidae</taxon>
        <taxon>Tenebrionidae incertae sedis</taxon>
        <taxon>Tribolium</taxon>
    </lineage>
</organism>
<dbReference type="SUPFAM" id="SSF47565">
    <property type="entry name" value="Insect pheromone/odorant-binding proteins"/>
    <property type="match status" value="1"/>
</dbReference>
<keyword evidence="5" id="KW-0325">Glycoprotein</keyword>
<dbReference type="InterPro" id="IPR036728">
    <property type="entry name" value="PBP_GOBP_sf"/>
</dbReference>
<dbReference type="GO" id="GO:0005615">
    <property type="term" value="C:extracellular space"/>
    <property type="evidence" value="ECO:0000318"/>
    <property type="project" value="GO_Central"/>
</dbReference>
<protein>
    <submittedName>
        <fullName evidence="8">Odorant binding protein C10</fullName>
    </submittedName>
</protein>
<dbReference type="PhylomeDB" id="D6X4H6"/>
<dbReference type="GO" id="GO:0007608">
    <property type="term" value="P:sensory perception of smell"/>
    <property type="evidence" value="ECO:0000318"/>
    <property type="project" value="GO_Central"/>
</dbReference>
<dbReference type="HOGENOM" id="CLU_107288_2_1_1"/>
<evidence type="ECO:0000256" key="2">
    <source>
        <dbReference type="ARBA" id="ARBA00008098"/>
    </source>
</evidence>
<name>D6X4H6_TRICA</name>
<evidence type="ECO:0000256" key="6">
    <source>
        <dbReference type="ARBA" id="ARBA00056866"/>
    </source>
</evidence>
<dbReference type="PANTHER" id="PTHR11857">
    <property type="entry name" value="ODORANT BINDING PROTEIN-RELATED"/>
    <property type="match status" value="1"/>
</dbReference>
<accession>D6X4H6</accession>
<keyword evidence="3" id="KW-0964">Secreted</keyword>
<dbReference type="Proteomes" id="UP000007266">
    <property type="component" value="Linkage group 10"/>
</dbReference>
<comment type="function">
    <text evidence="6">May be a carrier protein for lipids.</text>
</comment>
<dbReference type="KEGG" id="tca:103314461"/>
<evidence type="ECO:0000256" key="3">
    <source>
        <dbReference type="ARBA" id="ARBA00022525"/>
    </source>
</evidence>
<proteinExistence type="inferred from homology"/>
<feature type="chain" id="PRO_5012406848" evidence="7">
    <location>
        <begin position="16"/>
        <end position="127"/>
    </location>
</feature>
<evidence type="ECO:0000256" key="1">
    <source>
        <dbReference type="ARBA" id="ARBA00004613"/>
    </source>
</evidence>